<proteinExistence type="predicted"/>
<dbReference type="Proteomes" id="UP000002601">
    <property type="component" value="Chromosome"/>
</dbReference>
<dbReference type="PANTHER" id="PTHR43809">
    <property type="entry name" value="NITRITE REDUCTASE (NADH) LARGE SUBUNIT"/>
    <property type="match status" value="1"/>
</dbReference>
<dbReference type="eggNOG" id="COG1251">
    <property type="taxonomic scope" value="Bacteria"/>
</dbReference>
<feature type="domain" description="Nitrite/sulphite reductase 4Fe-4S" evidence="7">
    <location>
        <begin position="88"/>
        <end position="216"/>
    </location>
</feature>
<dbReference type="KEGG" id="dsa:Desal_0905"/>
<evidence type="ECO:0000259" key="8">
    <source>
        <dbReference type="Pfam" id="PF03460"/>
    </source>
</evidence>
<dbReference type="Pfam" id="PF01077">
    <property type="entry name" value="NIR_SIR"/>
    <property type="match status" value="1"/>
</dbReference>
<dbReference type="AlphaFoldDB" id="C6BZR3"/>
<dbReference type="InterPro" id="IPR052034">
    <property type="entry name" value="NasD-like"/>
</dbReference>
<evidence type="ECO:0000256" key="3">
    <source>
        <dbReference type="ARBA" id="ARBA00022723"/>
    </source>
</evidence>
<dbReference type="GO" id="GO:0046872">
    <property type="term" value="F:metal ion binding"/>
    <property type="evidence" value="ECO:0007669"/>
    <property type="project" value="UniProtKB-KW"/>
</dbReference>
<keyword evidence="10" id="KW-1185">Reference proteome</keyword>
<dbReference type="STRING" id="526222.Desal_0905"/>
<dbReference type="GO" id="GO:0051539">
    <property type="term" value="F:4 iron, 4 sulfur cluster binding"/>
    <property type="evidence" value="ECO:0007669"/>
    <property type="project" value="UniProtKB-KW"/>
</dbReference>
<keyword evidence="3" id="KW-0479">Metal-binding</keyword>
<evidence type="ECO:0000259" key="7">
    <source>
        <dbReference type="Pfam" id="PF01077"/>
    </source>
</evidence>
<dbReference type="Gene3D" id="3.30.413.10">
    <property type="entry name" value="Sulfite Reductase Hemoprotein, domain 1"/>
    <property type="match status" value="1"/>
</dbReference>
<evidence type="ECO:0000256" key="6">
    <source>
        <dbReference type="ARBA" id="ARBA00023014"/>
    </source>
</evidence>
<dbReference type="InterPro" id="IPR036136">
    <property type="entry name" value="Nit/Sulf_reduc_fer-like_dom_sf"/>
</dbReference>
<protein>
    <submittedName>
        <fullName evidence="9">Nitrite and sulphite reductase 4Fe-4S region</fullName>
    </submittedName>
</protein>
<keyword evidence="5" id="KW-0408">Iron</keyword>
<evidence type="ECO:0000313" key="10">
    <source>
        <dbReference type="Proteomes" id="UP000002601"/>
    </source>
</evidence>
<reference evidence="9 10" key="1">
    <citation type="submission" date="2009-06" db="EMBL/GenBank/DDBJ databases">
        <title>Complete sequence of Desulfovibrio salexigens DSM 2638.</title>
        <authorList>
            <consortium name="US DOE Joint Genome Institute"/>
            <person name="Lucas S."/>
            <person name="Copeland A."/>
            <person name="Lapidus A."/>
            <person name="Glavina del Rio T."/>
            <person name="Tice H."/>
            <person name="Bruce D."/>
            <person name="Goodwin L."/>
            <person name="Pitluck S."/>
            <person name="Munk A.C."/>
            <person name="Brettin T."/>
            <person name="Detter J.C."/>
            <person name="Han C."/>
            <person name="Tapia R."/>
            <person name="Larimer F."/>
            <person name="Land M."/>
            <person name="Hauser L."/>
            <person name="Kyrpides N."/>
            <person name="Anderson I."/>
            <person name="Wall J.D."/>
            <person name="Arkin A.P."/>
            <person name="Dehal P."/>
            <person name="Chivian D."/>
            <person name="Giles B."/>
            <person name="Hazen T.C."/>
        </authorList>
    </citation>
    <scope>NUCLEOTIDE SEQUENCE [LARGE SCALE GENOMIC DNA]</scope>
    <source>
        <strain evidence="10">ATCC 14822 / DSM 2638 / NCIMB 8403 / VKM B-1763</strain>
    </source>
</reference>
<keyword evidence="2" id="KW-0349">Heme</keyword>
<dbReference type="HOGENOM" id="CLU_072599_0_1_7"/>
<feature type="domain" description="Nitrite/Sulfite reductase ferredoxin-like" evidence="8">
    <location>
        <begin position="16"/>
        <end position="77"/>
    </location>
</feature>
<dbReference type="GO" id="GO:0016491">
    <property type="term" value="F:oxidoreductase activity"/>
    <property type="evidence" value="ECO:0007669"/>
    <property type="project" value="UniProtKB-KW"/>
</dbReference>
<gene>
    <name evidence="9" type="ordered locus">Desal_0905</name>
</gene>
<evidence type="ECO:0000256" key="2">
    <source>
        <dbReference type="ARBA" id="ARBA00022617"/>
    </source>
</evidence>
<dbReference type="InterPro" id="IPR006067">
    <property type="entry name" value="NO2/SO3_Rdtase_4Fe4S_dom"/>
</dbReference>
<dbReference type="PANTHER" id="PTHR43809:SF1">
    <property type="entry name" value="NITRITE REDUCTASE (NADH) LARGE SUBUNIT"/>
    <property type="match status" value="1"/>
</dbReference>
<dbReference type="PROSITE" id="PS00365">
    <property type="entry name" value="NIR_SIR"/>
    <property type="match status" value="1"/>
</dbReference>
<dbReference type="InterPro" id="IPR005117">
    <property type="entry name" value="NiRdtase/SiRdtase_haem-b_fer"/>
</dbReference>
<sequence>MDNIVAEALTAMPVERKDGTYALRIPLAQGQCTPGMMKTVMETMAKFSLTSVRVTTGQRLNLEGIPKDKVDEVIASLGTKVDKVPPTVGVCTGAGVCKYGVQDSRGMGKKLLEVIKANGPYPFKIKSGVSGCKMVCAFSNVRDIGLVGTPKGWDVLFGGGAARNVRAGVKIGTKLGDDEALALIEKALDFYKENGRKRERISGLVDRLGEEALLEATK</sequence>
<keyword evidence="1" id="KW-0004">4Fe-4S</keyword>
<dbReference type="OrthoDB" id="9768666at2"/>
<accession>C6BZR3</accession>
<dbReference type="InterPro" id="IPR006066">
    <property type="entry name" value="NO2/SO3_Rdtase_FeS/sirohaem_BS"/>
</dbReference>
<dbReference type="GO" id="GO:0020037">
    <property type="term" value="F:heme binding"/>
    <property type="evidence" value="ECO:0007669"/>
    <property type="project" value="InterPro"/>
</dbReference>
<evidence type="ECO:0000256" key="1">
    <source>
        <dbReference type="ARBA" id="ARBA00022485"/>
    </source>
</evidence>
<dbReference type="EMBL" id="CP001649">
    <property type="protein sequence ID" value="ACS78970.1"/>
    <property type="molecule type" value="Genomic_DNA"/>
</dbReference>
<evidence type="ECO:0000256" key="5">
    <source>
        <dbReference type="ARBA" id="ARBA00023004"/>
    </source>
</evidence>
<dbReference type="InterPro" id="IPR045854">
    <property type="entry name" value="NO2/SO3_Rdtase_4Fe4S_sf"/>
</dbReference>
<dbReference type="Gene3D" id="3.90.480.10">
    <property type="entry name" value="Sulfite Reductase Hemoprotein,Domain 2"/>
    <property type="match status" value="1"/>
</dbReference>
<organism evidence="9 10">
    <name type="scientific">Maridesulfovibrio salexigens (strain ATCC 14822 / DSM 2638 / NCIMB 8403 / VKM B-1763)</name>
    <name type="common">Desulfovibrio salexigens</name>
    <dbReference type="NCBI Taxonomy" id="526222"/>
    <lineage>
        <taxon>Bacteria</taxon>
        <taxon>Pseudomonadati</taxon>
        <taxon>Thermodesulfobacteriota</taxon>
        <taxon>Desulfovibrionia</taxon>
        <taxon>Desulfovibrionales</taxon>
        <taxon>Desulfovibrionaceae</taxon>
        <taxon>Maridesulfovibrio</taxon>
    </lineage>
</organism>
<keyword evidence="4" id="KW-0560">Oxidoreductase</keyword>
<dbReference type="Pfam" id="PF03460">
    <property type="entry name" value="NIR_SIR_ferr"/>
    <property type="match status" value="1"/>
</dbReference>
<evidence type="ECO:0000313" key="9">
    <source>
        <dbReference type="EMBL" id="ACS78970.1"/>
    </source>
</evidence>
<dbReference type="SUPFAM" id="SSF56014">
    <property type="entry name" value="Nitrite and sulphite reductase 4Fe-4S domain-like"/>
    <property type="match status" value="1"/>
</dbReference>
<keyword evidence="6" id="KW-0411">Iron-sulfur</keyword>
<dbReference type="SUPFAM" id="SSF55124">
    <property type="entry name" value="Nitrite/Sulfite reductase N-terminal domain-like"/>
    <property type="match status" value="1"/>
</dbReference>
<evidence type="ECO:0000256" key="4">
    <source>
        <dbReference type="ARBA" id="ARBA00023002"/>
    </source>
</evidence>
<dbReference type="RefSeq" id="WP_015850789.1">
    <property type="nucleotide sequence ID" value="NC_012881.1"/>
</dbReference>
<name>C6BZR3_MARSD</name>